<protein>
    <submittedName>
        <fullName evidence="1">Uncharacterized protein</fullName>
    </submittedName>
</protein>
<gene>
    <name evidence="1" type="ORF">FQN60_003898</name>
</gene>
<organism evidence="1 2">
    <name type="scientific">Etheostoma spectabile</name>
    <name type="common">orangethroat darter</name>
    <dbReference type="NCBI Taxonomy" id="54343"/>
    <lineage>
        <taxon>Eukaryota</taxon>
        <taxon>Metazoa</taxon>
        <taxon>Chordata</taxon>
        <taxon>Craniata</taxon>
        <taxon>Vertebrata</taxon>
        <taxon>Euteleostomi</taxon>
        <taxon>Actinopterygii</taxon>
        <taxon>Neopterygii</taxon>
        <taxon>Teleostei</taxon>
        <taxon>Neoteleostei</taxon>
        <taxon>Acanthomorphata</taxon>
        <taxon>Eupercaria</taxon>
        <taxon>Perciformes</taxon>
        <taxon>Percoidei</taxon>
        <taxon>Percidae</taxon>
        <taxon>Etheostomatinae</taxon>
        <taxon>Etheostoma</taxon>
    </lineage>
</organism>
<comment type="caution">
    <text evidence="1">The sequence shown here is derived from an EMBL/GenBank/DDBJ whole genome shotgun (WGS) entry which is preliminary data.</text>
</comment>
<reference evidence="1 2" key="1">
    <citation type="submission" date="2019-08" db="EMBL/GenBank/DDBJ databases">
        <title>A chromosome-level genome assembly, high-density linkage maps, and genome scans reveal the genomic architecture of hybrid incompatibilities underlying speciation via character displacement in darters (Percidae: Etheostominae).</title>
        <authorList>
            <person name="Moran R.L."/>
            <person name="Catchen J.M."/>
            <person name="Fuller R.C."/>
        </authorList>
    </citation>
    <scope>NUCLEOTIDE SEQUENCE [LARGE SCALE GENOMIC DNA]</scope>
    <source>
        <strain evidence="1">EspeVRDwgs_2016</strain>
        <tissue evidence="1">Muscle</tissue>
    </source>
</reference>
<accession>A0A5J5CVN9</accession>
<name>A0A5J5CVN9_9PERO</name>
<sequence length="84" mass="9952">MHLNVWILLILKTIEHFKEVLNNSSTQMTQELQYFIIINHCRLEMFFLVLVAIYHVFDSIYYEILSLAKINTNLLPQTNCLSCC</sequence>
<evidence type="ECO:0000313" key="1">
    <source>
        <dbReference type="EMBL" id="KAA8585204.1"/>
    </source>
</evidence>
<evidence type="ECO:0000313" key="2">
    <source>
        <dbReference type="Proteomes" id="UP000327493"/>
    </source>
</evidence>
<proteinExistence type="predicted"/>
<dbReference type="EMBL" id="VOFY01000015">
    <property type="protein sequence ID" value="KAA8585204.1"/>
    <property type="molecule type" value="Genomic_DNA"/>
</dbReference>
<dbReference type="Proteomes" id="UP000327493">
    <property type="component" value="Chromosome 15"/>
</dbReference>
<keyword evidence="2" id="KW-1185">Reference proteome</keyword>
<dbReference type="AlphaFoldDB" id="A0A5J5CVN9"/>